<reference evidence="5" key="1">
    <citation type="submission" date="2025-08" db="UniProtKB">
        <authorList>
            <consortium name="RefSeq"/>
        </authorList>
    </citation>
    <scope>IDENTIFICATION</scope>
    <source>
        <tissue evidence="5">Seedling</tissue>
    </source>
</reference>
<dbReference type="RefSeq" id="XP_015899358.3">
    <property type="nucleotide sequence ID" value="XM_016043872.4"/>
</dbReference>
<proteinExistence type="predicted"/>
<dbReference type="AlphaFoldDB" id="A0A6P4AMT5"/>
<protein>
    <submittedName>
        <fullName evidence="5">Uncharacterized protein LOC107432685</fullName>
    </submittedName>
</protein>
<gene>
    <name evidence="5" type="primary">LOC107432685</name>
</gene>
<accession>A0A6P4AMT5</accession>
<dbReference type="Pfam" id="PF20705">
    <property type="entry name" value="DUF6821"/>
    <property type="match status" value="1"/>
</dbReference>
<keyword evidence="4" id="KW-1185">Reference proteome</keyword>
<evidence type="ECO:0000259" key="3">
    <source>
        <dbReference type="Pfam" id="PF20705"/>
    </source>
</evidence>
<feature type="region of interest" description="Disordered" evidence="1">
    <location>
        <begin position="50"/>
        <end position="70"/>
    </location>
</feature>
<evidence type="ECO:0000256" key="2">
    <source>
        <dbReference type="SAM" id="Phobius"/>
    </source>
</evidence>
<evidence type="ECO:0000313" key="4">
    <source>
        <dbReference type="Proteomes" id="UP001652623"/>
    </source>
</evidence>
<keyword evidence="2" id="KW-1133">Transmembrane helix</keyword>
<name>A0A6P4AMT5_ZIZJJ</name>
<dbReference type="InterPro" id="IPR049224">
    <property type="entry name" value="DUF6821"/>
</dbReference>
<feature type="domain" description="DUF6821" evidence="3">
    <location>
        <begin position="125"/>
        <end position="308"/>
    </location>
</feature>
<dbReference type="InterPro" id="IPR045883">
    <property type="entry name" value="At4g13530-like"/>
</dbReference>
<dbReference type="FunCoup" id="A0A6P4AMT5">
    <property type="interactions" value="698"/>
</dbReference>
<dbReference type="PANTHER" id="PTHR33646:SF2">
    <property type="entry name" value="F20H23.8 PROTEIN"/>
    <property type="match status" value="1"/>
</dbReference>
<dbReference type="InParanoid" id="A0A6P4AMT5"/>
<dbReference type="KEGG" id="zju:107432685"/>
<dbReference type="Proteomes" id="UP001652623">
    <property type="component" value="Chromosome 11"/>
</dbReference>
<keyword evidence="2" id="KW-0812">Transmembrane</keyword>
<feature type="transmembrane region" description="Helical" evidence="2">
    <location>
        <begin position="222"/>
        <end position="245"/>
    </location>
</feature>
<dbReference type="PANTHER" id="PTHR33646">
    <property type="entry name" value="GB|AAF00631.1"/>
    <property type="match status" value="1"/>
</dbReference>
<dbReference type="GeneID" id="107432685"/>
<organism evidence="4 5">
    <name type="scientific">Ziziphus jujuba</name>
    <name type="common">Chinese jujube</name>
    <name type="synonym">Ziziphus sativa</name>
    <dbReference type="NCBI Taxonomy" id="326968"/>
    <lineage>
        <taxon>Eukaryota</taxon>
        <taxon>Viridiplantae</taxon>
        <taxon>Streptophyta</taxon>
        <taxon>Embryophyta</taxon>
        <taxon>Tracheophyta</taxon>
        <taxon>Spermatophyta</taxon>
        <taxon>Magnoliopsida</taxon>
        <taxon>eudicotyledons</taxon>
        <taxon>Gunneridae</taxon>
        <taxon>Pentapetalae</taxon>
        <taxon>rosids</taxon>
        <taxon>fabids</taxon>
        <taxon>Rosales</taxon>
        <taxon>Rhamnaceae</taxon>
        <taxon>Paliureae</taxon>
        <taxon>Ziziphus</taxon>
    </lineage>
</organism>
<evidence type="ECO:0000313" key="5">
    <source>
        <dbReference type="RefSeq" id="XP_015899358.3"/>
    </source>
</evidence>
<evidence type="ECO:0000256" key="1">
    <source>
        <dbReference type="SAM" id="MobiDB-lite"/>
    </source>
</evidence>
<sequence>MDLDEWEYLPDDGFLDYHEDGHANKIFPSKRNSDAKSVFNMNYFICPSPPKSRKITEPQPTGNPRVPNQLVPVPIQLEPGIGKAPEDELVKEKISKVPIEITVVPSAFSGKIIPPLPNSGVSEADQETISQVFFKKMKENEFVDMKMDSPPKSPTRGFVPQIDSGNFHFDGKDDQGMENMSSPRMKFDKEMVTSKKNSLEGDVKEEVNWDGDNNGGHNIWKWSVTGIGAICSFGIAAATICILFFGSQERNNNQQQNQKLRFQIYTDDQRINQVVHRATKINEAISASRGVPLNNRAHITYGGYHDGL</sequence>
<keyword evidence="2" id="KW-0472">Membrane</keyword>